<evidence type="ECO:0000259" key="2">
    <source>
        <dbReference type="Pfam" id="PF16761"/>
    </source>
</evidence>
<feature type="region of interest" description="Disordered" evidence="1">
    <location>
        <begin position="144"/>
        <end position="164"/>
    </location>
</feature>
<dbReference type="GO" id="GO:0031934">
    <property type="term" value="C:mating-type region heterochromatin"/>
    <property type="evidence" value="ECO:0007669"/>
    <property type="project" value="TreeGrafter"/>
</dbReference>
<dbReference type="OrthoDB" id="2421327at2759"/>
<dbReference type="GO" id="GO:0033553">
    <property type="term" value="C:rDNA heterochromatin"/>
    <property type="evidence" value="ECO:0007669"/>
    <property type="project" value="TreeGrafter"/>
</dbReference>
<evidence type="ECO:0000313" key="4">
    <source>
        <dbReference type="Proteomes" id="UP000266861"/>
    </source>
</evidence>
<dbReference type="GO" id="GO:0070824">
    <property type="term" value="C:SHREC complex"/>
    <property type="evidence" value="ECO:0007669"/>
    <property type="project" value="InterPro"/>
</dbReference>
<dbReference type="STRING" id="1348612.A0A397JP59"/>
<dbReference type="PANTHER" id="PTHR38046">
    <property type="entry name" value="CRYPTIC LOCI REGULATOR 2"/>
    <property type="match status" value="1"/>
</dbReference>
<dbReference type="InterPro" id="IPR031915">
    <property type="entry name" value="Clr2_N"/>
</dbReference>
<name>A0A397JP59_9GLOM</name>
<dbReference type="AlphaFoldDB" id="A0A397JP59"/>
<dbReference type="InterPro" id="IPR038986">
    <property type="entry name" value="Clr2"/>
</dbReference>
<dbReference type="PANTHER" id="PTHR38046:SF1">
    <property type="entry name" value="CRYPTIC LOCI REGULATOR 2"/>
    <property type="match status" value="1"/>
</dbReference>
<evidence type="ECO:0000256" key="1">
    <source>
        <dbReference type="SAM" id="MobiDB-lite"/>
    </source>
</evidence>
<dbReference type="Pfam" id="PF16761">
    <property type="entry name" value="Clr2_transil"/>
    <property type="match status" value="1"/>
</dbReference>
<evidence type="ECO:0000313" key="3">
    <source>
        <dbReference type="EMBL" id="RHZ89427.1"/>
    </source>
</evidence>
<dbReference type="Proteomes" id="UP000266861">
    <property type="component" value="Unassembled WGS sequence"/>
</dbReference>
<dbReference type="GO" id="GO:0030466">
    <property type="term" value="P:silent mating-type cassette heterochromatin formation"/>
    <property type="evidence" value="ECO:0007669"/>
    <property type="project" value="TreeGrafter"/>
</dbReference>
<comment type="caution">
    <text evidence="3">The sequence shown here is derived from an EMBL/GenBank/DDBJ whole genome shotgun (WGS) entry which is preliminary data.</text>
</comment>
<proteinExistence type="predicted"/>
<dbReference type="EMBL" id="PQFF01000012">
    <property type="protein sequence ID" value="RHZ89427.1"/>
    <property type="molecule type" value="Genomic_DNA"/>
</dbReference>
<accession>A0A397JP59</accession>
<sequence length="479" mass="55732">MNAEITPGGINITYSDCPGEREFPFETTKPPISDSKGIISYFERIGNDNPKAEHWLKKLGEVLASYLYRTFNIKVPEEACVLTGFPDGYVLFQNVKKYANGTTRNDRYLYGRYRFRSTNEFSPHMFWLVSDKSQPCSCQYCTGSGGGSRKRHASNNFQQKTPKRTKVQSKPKFDSSEQIIQTVYRRGEIVWVDLTKTDDESLQQIAKENIDNISTRYWPGIIYLREKKNISQNISQNKSPGSDTTSNSDDSYNTNKVFYLVKLLMLKQKVYTDRKTISPWLTRTRDIPDDYYLKEINMSLQLYIKAIQKIKIIVDSYTPMNSYKYKESSRRLAEIKDSKERKRLQEMEKFPHYNAILFGTELICVEDIVRLTTITEMSENINMEPKFLKISSIYEHSKKGIQFTGDGFLRGKLLNEKGKRSINDFTWIPLNKDNEEYTVDLADIAGRFYVAYPNIEEIMQSQSFLKLKDRWAILGNECL</sequence>
<organism evidence="3 4">
    <name type="scientific">Diversispora epigaea</name>
    <dbReference type="NCBI Taxonomy" id="1348612"/>
    <lineage>
        <taxon>Eukaryota</taxon>
        <taxon>Fungi</taxon>
        <taxon>Fungi incertae sedis</taxon>
        <taxon>Mucoromycota</taxon>
        <taxon>Glomeromycotina</taxon>
        <taxon>Glomeromycetes</taxon>
        <taxon>Diversisporales</taxon>
        <taxon>Diversisporaceae</taxon>
        <taxon>Diversispora</taxon>
    </lineage>
</organism>
<keyword evidence="4" id="KW-1185">Reference proteome</keyword>
<reference evidence="3 4" key="1">
    <citation type="submission" date="2018-08" db="EMBL/GenBank/DDBJ databases">
        <title>Genome and evolution of the arbuscular mycorrhizal fungus Diversispora epigaea (formerly Glomus versiforme) and its bacterial endosymbionts.</title>
        <authorList>
            <person name="Sun X."/>
            <person name="Fei Z."/>
            <person name="Harrison M."/>
        </authorList>
    </citation>
    <scope>NUCLEOTIDE SEQUENCE [LARGE SCALE GENOMIC DNA]</scope>
    <source>
        <strain evidence="3 4">IT104</strain>
    </source>
</reference>
<protein>
    <recommendedName>
        <fullName evidence="2">Cryptic loci regulator 2 N-terminal domain-containing protein</fullName>
    </recommendedName>
</protein>
<gene>
    <name evidence="3" type="ORF">Glove_14g61</name>
</gene>
<feature type="domain" description="Cryptic loci regulator 2 N-terminal" evidence="2">
    <location>
        <begin position="81"/>
        <end position="141"/>
    </location>
</feature>